<sequence length="37" mass="4177">MIKIDRLFHRKPSFTAFSFILSECFLAEGNVAGDLSD</sequence>
<name>A0AB34QSU4_BACPU</name>
<evidence type="ECO:0000313" key="2">
    <source>
        <dbReference type="Proteomes" id="UP000031978"/>
    </source>
</evidence>
<evidence type="ECO:0000313" key="1">
    <source>
        <dbReference type="EMBL" id="KIL13692.1"/>
    </source>
</evidence>
<reference evidence="1 2" key="1">
    <citation type="submission" date="2014-12" db="EMBL/GenBank/DDBJ databases">
        <title>Draft Genome Sequences of Five Spore-Forming Food Isolates of Bacillus pumilus.</title>
        <authorList>
            <person name="de Jong A."/>
            <person name="van Heel A.J."/>
            <person name="Montalban-Lopez M."/>
            <person name="Krawczyk A.O."/>
            <person name="Berendsen E.M."/>
            <person name="Wells-Bennik M."/>
            <person name="Kuipers O.P."/>
        </authorList>
    </citation>
    <scope>NUCLEOTIDE SEQUENCE [LARGE SCALE GENOMIC DNA]</scope>
    <source>
        <strain evidence="1 2">B4127</strain>
    </source>
</reference>
<comment type="caution">
    <text evidence="1">The sequence shown here is derived from an EMBL/GenBank/DDBJ whole genome shotgun (WGS) entry which is preliminary data.</text>
</comment>
<gene>
    <name evidence="1" type="ORF">B4127_0704</name>
</gene>
<dbReference type="EMBL" id="JXCL01000038">
    <property type="protein sequence ID" value="KIL13692.1"/>
    <property type="molecule type" value="Genomic_DNA"/>
</dbReference>
<proteinExistence type="predicted"/>
<protein>
    <submittedName>
        <fullName evidence="1">Uncharacterized protein</fullName>
    </submittedName>
</protein>
<accession>A0AB34QSU4</accession>
<dbReference type="AlphaFoldDB" id="A0AB34QSU4"/>
<dbReference type="Proteomes" id="UP000031978">
    <property type="component" value="Unassembled WGS sequence"/>
</dbReference>
<organism evidence="1 2">
    <name type="scientific">Bacillus pumilus</name>
    <name type="common">Bacillus mesentericus</name>
    <dbReference type="NCBI Taxonomy" id="1408"/>
    <lineage>
        <taxon>Bacteria</taxon>
        <taxon>Bacillati</taxon>
        <taxon>Bacillota</taxon>
        <taxon>Bacilli</taxon>
        <taxon>Bacillales</taxon>
        <taxon>Bacillaceae</taxon>
        <taxon>Bacillus</taxon>
    </lineage>
</organism>